<comment type="caution">
    <text evidence="1">The sequence shown here is derived from an EMBL/GenBank/DDBJ whole genome shotgun (WGS) entry which is preliminary data.</text>
</comment>
<organism evidence="1 4">
    <name type="scientific">Labilibaculum euxinus</name>
    <dbReference type="NCBI Taxonomy" id="2686357"/>
    <lineage>
        <taxon>Bacteria</taxon>
        <taxon>Pseudomonadati</taxon>
        <taxon>Bacteroidota</taxon>
        <taxon>Bacteroidia</taxon>
        <taxon>Marinilabiliales</taxon>
        <taxon>Marinifilaceae</taxon>
        <taxon>Labilibaculum</taxon>
    </lineage>
</organism>
<evidence type="ECO:0000313" key="1">
    <source>
        <dbReference type="EMBL" id="MUP40143.1"/>
    </source>
</evidence>
<evidence type="ECO:0000313" key="3">
    <source>
        <dbReference type="Proteomes" id="UP000285951"/>
    </source>
</evidence>
<dbReference type="AlphaFoldDB" id="A0A7M4DBW4"/>
<protein>
    <submittedName>
        <fullName evidence="1">Uncharacterized protein</fullName>
    </submittedName>
</protein>
<dbReference type="RefSeq" id="WP_156197460.1">
    <property type="nucleotide sequence ID" value="NZ_QTZN02000107.1"/>
</dbReference>
<name>A0A7M4DBW4_9BACT</name>
<evidence type="ECO:0000313" key="2">
    <source>
        <dbReference type="EMBL" id="MVB09348.1"/>
    </source>
</evidence>
<dbReference type="EMBL" id="WOTW01000107">
    <property type="protein sequence ID" value="MUP40143.1"/>
    <property type="molecule type" value="Genomic_DNA"/>
</dbReference>
<dbReference type="Proteomes" id="UP000462449">
    <property type="component" value="Unassembled WGS sequence"/>
</dbReference>
<reference evidence="2 3" key="1">
    <citation type="submission" date="2019-11" db="EMBL/GenBank/DDBJ databases">
        <title>Draft genome sequence of Labilibaculum sp. strain SYP isolated from Black Sea.</title>
        <authorList>
            <person name="Yadav S."/>
            <person name="Villanueva L."/>
        </authorList>
    </citation>
    <scope>NUCLEOTIDE SEQUENCE [LARGE SCALE GENOMIC DNA]</scope>
    <source>
        <strain evidence="2 3">44</strain>
    </source>
</reference>
<sequence>MNKIALIIMTILLSLSCSDNKEFVKSESRYYYAVGKINGPVKSVHLTSTNDYNDDKTDNTYLIDTTRNELSMYNKDKFDKKVYFDSLGRADSSIWYKDSLKMKTIYHKSNFHDVFPICTMHDDSIWYEFNYHLDSASNTCTYYSDKGTLTRIDTFDIDGKLLVSAFDKITARYDYNEQGDLICETKIFNNSNKKFKSQIIDYKYDHYGNWTKKEIERYYRGQNKPEYTMTKKREIQYY</sequence>
<dbReference type="PROSITE" id="PS51257">
    <property type="entry name" value="PROKAR_LIPOPROTEIN"/>
    <property type="match status" value="1"/>
</dbReference>
<gene>
    <name evidence="2" type="ORF">DWB62_020295</name>
    <name evidence="1" type="ORF">GNY23_20295</name>
</gene>
<accession>A0A7M4DBW4</accession>
<dbReference type="Proteomes" id="UP000285951">
    <property type="component" value="Unassembled WGS sequence"/>
</dbReference>
<evidence type="ECO:0000313" key="4">
    <source>
        <dbReference type="Proteomes" id="UP000462449"/>
    </source>
</evidence>
<dbReference type="OrthoDB" id="1019939at2"/>
<dbReference type="EMBL" id="QTZN02000107">
    <property type="protein sequence ID" value="MVB09348.1"/>
    <property type="molecule type" value="Genomic_DNA"/>
</dbReference>
<keyword evidence="3" id="KW-1185">Reference proteome</keyword>
<reference evidence="1 4" key="2">
    <citation type="submission" date="2019-12" db="EMBL/GenBank/DDBJ databases">
        <title>Draft genome sequence of Labilibaculum sp. strain 44 isolated from deep waters of Black Sea.</title>
        <authorList>
            <person name="Yadav S."/>
            <person name="Villanueva L."/>
        </authorList>
    </citation>
    <scope>NUCLEOTIDE SEQUENCE [LARGE SCALE GENOMIC DNA]</scope>
    <source>
        <strain evidence="1 4">44</strain>
    </source>
</reference>
<proteinExistence type="predicted"/>